<dbReference type="Proteomes" id="UP000247099">
    <property type="component" value="Unassembled WGS sequence"/>
</dbReference>
<dbReference type="Pfam" id="PF00571">
    <property type="entry name" value="CBS"/>
    <property type="match status" value="2"/>
</dbReference>
<dbReference type="RefSeq" id="WP_110131017.1">
    <property type="nucleotide sequence ID" value="NZ_QHJQ01000005.1"/>
</dbReference>
<keyword evidence="3" id="KW-0677">Repeat</keyword>
<dbReference type="AlphaFoldDB" id="A0A317ZFE9"/>
<evidence type="ECO:0000313" key="12">
    <source>
        <dbReference type="Proteomes" id="UP000247099"/>
    </source>
</evidence>
<dbReference type="InParanoid" id="A0A317ZFE9"/>
<dbReference type="InterPro" id="IPR046342">
    <property type="entry name" value="CBS_dom_sf"/>
</dbReference>
<evidence type="ECO:0000256" key="7">
    <source>
        <dbReference type="PROSITE-ProRule" id="PRU00703"/>
    </source>
</evidence>
<keyword evidence="6 8" id="KW-0472">Membrane</keyword>
<organism evidence="11 12">
    <name type="scientific">Coraliomargarita sinensis</name>
    <dbReference type="NCBI Taxonomy" id="2174842"/>
    <lineage>
        <taxon>Bacteria</taxon>
        <taxon>Pseudomonadati</taxon>
        <taxon>Verrucomicrobiota</taxon>
        <taxon>Opitutia</taxon>
        <taxon>Puniceicoccales</taxon>
        <taxon>Coraliomargaritaceae</taxon>
        <taxon>Coraliomargarita</taxon>
    </lineage>
</organism>
<dbReference type="PANTHER" id="PTHR22777">
    <property type="entry name" value="HEMOLYSIN-RELATED"/>
    <property type="match status" value="1"/>
</dbReference>
<dbReference type="InterPro" id="IPR000644">
    <property type="entry name" value="CBS_dom"/>
</dbReference>
<reference evidence="11 12" key="1">
    <citation type="submission" date="2018-05" db="EMBL/GenBank/DDBJ databases">
        <title>Coraliomargarita sinensis sp. nov., isolated from a marine solar saltern.</title>
        <authorList>
            <person name="Zhou L.Y."/>
        </authorList>
    </citation>
    <scope>NUCLEOTIDE SEQUENCE [LARGE SCALE GENOMIC DNA]</scope>
    <source>
        <strain evidence="11 12">WN38</strain>
    </source>
</reference>
<protein>
    <recommendedName>
        <fullName evidence="13">Hemolysin</fullName>
    </recommendedName>
</protein>
<dbReference type="PROSITE" id="PS51371">
    <property type="entry name" value="CBS"/>
    <property type="match status" value="1"/>
</dbReference>
<evidence type="ECO:0000259" key="10">
    <source>
        <dbReference type="PROSITE" id="PS51846"/>
    </source>
</evidence>
<dbReference type="InterPro" id="IPR002550">
    <property type="entry name" value="CNNM"/>
</dbReference>
<dbReference type="InterPro" id="IPR044751">
    <property type="entry name" value="Ion_transp-like_CBS"/>
</dbReference>
<dbReference type="CDD" id="cd04590">
    <property type="entry name" value="CBS_pair_CorC_HlyC_assoc"/>
    <property type="match status" value="1"/>
</dbReference>
<gene>
    <name evidence="11" type="ORF">DDZ13_08505</name>
</gene>
<evidence type="ECO:0000313" key="11">
    <source>
        <dbReference type="EMBL" id="PXA04070.1"/>
    </source>
</evidence>
<evidence type="ECO:0000259" key="9">
    <source>
        <dbReference type="PROSITE" id="PS51371"/>
    </source>
</evidence>
<keyword evidence="2 8" id="KW-0812">Transmembrane</keyword>
<name>A0A317ZFE9_9BACT</name>
<accession>A0A317ZFE9</accession>
<dbReference type="PANTHER" id="PTHR22777:SF4">
    <property type="entry name" value="UPF0053 PROTEIN SLL1254"/>
    <property type="match status" value="1"/>
</dbReference>
<feature type="domain" description="CBS" evidence="9">
    <location>
        <begin position="263"/>
        <end position="321"/>
    </location>
</feature>
<dbReference type="EMBL" id="QHJQ01000005">
    <property type="protein sequence ID" value="PXA04070.1"/>
    <property type="molecule type" value="Genomic_DNA"/>
</dbReference>
<evidence type="ECO:0008006" key="13">
    <source>
        <dbReference type="Google" id="ProtNLM"/>
    </source>
</evidence>
<keyword evidence="12" id="KW-1185">Reference proteome</keyword>
<comment type="caution">
    <text evidence="11">The sequence shown here is derived from an EMBL/GenBank/DDBJ whole genome shotgun (WGS) entry which is preliminary data.</text>
</comment>
<comment type="subcellular location">
    <subcellularLocation>
        <location evidence="1">Membrane</location>
        <topology evidence="1">Multi-pass membrane protein</topology>
    </subcellularLocation>
</comment>
<dbReference type="PROSITE" id="PS51846">
    <property type="entry name" value="CNNM"/>
    <property type="match status" value="1"/>
</dbReference>
<evidence type="ECO:0000256" key="2">
    <source>
        <dbReference type="ARBA" id="ARBA00022692"/>
    </source>
</evidence>
<keyword evidence="5 7" id="KW-0129">CBS domain</keyword>
<dbReference type="GO" id="GO:0005886">
    <property type="term" value="C:plasma membrane"/>
    <property type="evidence" value="ECO:0007669"/>
    <property type="project" value="TreeGrafter"/>
</dbReference>
<dbReference type="SUPFAM" id="SSF54631">
    <property type="entry name" value="CBS-domain pair"/>
    <property type="match status" value="1"/>
</dbReference>
<keyword evidence="4 8" id="KW-1133">Transmembrane helix</keyword>
<feature type="domain" description="CNNM transmembrane" evidence="10">
    <location>
        <begin position="1"/>
        <end position="180"/>
    </location>
</feature>
<dbReference type="Gene3D" id="3.10.580.10">
    <property type="entry name" value="CBS-domain"/>
    <property type="match status" value="1"/>
</dbReference>
<evidence type="ECO:0000256" key="1">
    <source>
        <dbReference type="ARBA" id="ARBA00004141"/>
    </source>
</evidence>
<dbReference type="OrthoDB" id="9798188at2"/>
<sequence length="350" mass="38326">MALLIFYVGIALGFSFLCSLLEASLLTITNTQLQAAKSRGKRWSGRLQKLKEDIDKPLAAILTLNTIAHTMGATGAGAQYAKVYGDATGGIFAGALTLAVLVLTEIIPKTLGARYAVFFAPFTASVLPFLQTILRPIVAVCQLITRLITFGRSAEAPKHREELLAVARLGEVEGTIKADESRIVRNMLELHRINAASIMTPRTVVHMLPEATTLAEFVESTGKTKFSRIPVFAENSEVVTGFVLRSDALQACLQDPGQTLSTLRRDIAFVPNLMKVDDLIQQLLNQKLHIAMVQDEFGSTVGLVTLEDALETLMGVEIMDEHDRVTDLQAHARDIWRKRAREMGIEIGAE</sequence>
<evidence type="ECO:0000256" key="5">
    <source>
        <dbReference type="ARBA" id="ARBA00023122"/>
    </source>
</evidence>
<evidence type="ECO:0000256" key="8">
    <source>
        <dbReference type="PROSITE-ProRule" id="PRU01193"/>
    </source>
</evidence>
<dbReference type="Pfam" id="PF01595">
    <property type="entry name" value="CNNM"/>
    <property type="match status" value="1"/>
</dbReference>
<evidence type="ECO:0000256" key="4">
    <source>
        <dbReference type="ARBA" id="ARBA00022989"/>
    </source>
</evidence>
<proteinExistence type="predicted"/>
<evidence type="ECO:0000256" key="6">
    <source>
        <dbReference type="ARBA" id="ARBA00023136"/>
    </source>
</evidence>
<evidence type="ECO:0000256" key="3">
    <source>
        <dbReference type="ARBA" id="ARBA00022737"/>
    </source>
</evidence>